<dbReference type="AlphaFoldDB" id="A0A1G9Y9T4"/>
<dbReference type="OrthoDB" id="9798859at2"/>
<dbReference type="RefSeq" id="WP_089702031.1">
    <property type="nucleotide sequence ID" value="NZ_FNII01000002.1"/>
</dbReference>
<dbReference type="Proteomes" id="UP000199677">
    <property type="component" value="Unassembled WGS sequence"/>
</dbReference>
<feature type="transmembrane region" description="Helical" evidence="7">
    <location>
        <begin position="72"/>
        <end position="91"/>
    </location>
</feature>
<feature type="domain" description="Na+/H+ antiporter MnhB subunit-related protein" evidence="8">
    <location>
        <begin position="8"/>
        <end position="129"/>
    </location>
</feature>
<evidence type="ECO:0000256" key="2">
    <source>
        <dbReference type="ARBA" id="ARBA00009425"/>
    </source>
</evidence>
<sequence>MVKPGTLILTVAARLLLPLQLLFSLFLLLRGHDEPGGGFIAGLVAAGAFALYLFAFGLRAMQAMLKVSPRDLIGMGLLLGVLSTVPAWWVGDPFFTAQWWTIPIIDFKASTPLIFDIGVYLVVLGSVLTAISALIKTDHENQPDPEEATWNP</sequence>
<evidence type="ECO:0000256" key="1">
    <source>
        <dbReference type="ARBA" id="ARBA00004651"/>
    </source>
</evidence>
<keyword evidence="6 7" id="KW-0472">Membrane</keyword>
<dbReference type="GO" id="GO:0005886">
    <property type="term" value="C:plasma membrane"/>
    <property type="evidence" value="ECO:0007669"/>
    <property type="project" value="UniProtKB-SubCell"/>
</dbReference>
<keyword evidence="4 7" id="KW-0812">Transmembrane</keyword>
<keyword evidence="3" id="KW-1003">Cell membrane</keyword>
<evidence type="ECO:0000256" key="4">
    <source>
        <dbReference type="ARBA" id="ARBA00022692"/>
    </source>
</evidence>
<accession>A0A1G9Y9T4</accession>
<dbReference type="Pfam" id="PF04039">
    <property type="entry name" value="MnhB"/>
    <property type="match status" value="1"/>
</dbReference>
<evidence type="ECO:0000256" key="3">
    <source>
        <dbReference type="ARBA" id="ARBA00022475"/>
    </source>
</evidence>
<reference evidence="10" key="1">
    <citation type="submission" date="2016-10" db="EMBL/GenBank/DDBJ databases">
        <authorList>
            <person name="Varghese N."/>
            <person name="Submissions S."/>
        </authorList>
    </citation>
    <scope>NUCLEOTIDE SEQUENCE [LARGE SCALE GENOMIC DNA]</scope>
    <source>
        <strain evidence="10">CGMCC 1.6494</strain>
    </source>
</reference>
<organism evidence="9 10">
    <name type="scientific">Vreelandella arcis</name>
    <dbReference type="NCBI Taxonomy" id="416873"/>
    <lineage>
        <taxon>Bacteria</taxon>
        <taxon>Pseudomonadati</taxon>
        <taxon>Pseudomonadota</taxon>
        <taxon>Gammaproteobacteria</taxon>
        <taxon>Oceanospirillales</taxon>
        <taxon>Halomonadaceae</taxon>
        <taxon>Vreelandella</taxon>
    </lineage>
</organism>
<feature type="transmembrane region" description="Helical" evidence="7">
    <location>
        <begin position="117"/>
        <end position="135"/>
    </location>
</feature>
<evidence type="ECO:0000256" key="7">
    <source>
        <dbReference type="SAM" id="Phobius"/>
    </source>
</evidence>
<dbReference type="PANTHER" id="PTHR33932:SF4">
    <property type="entry name" value="NA(+)_H(+) ANTIPORTER SUBUNIT B"/>
    <property type="match status" value="1"/>
</dbReference>
<evidence type="ECO:0000256" key="6">
    <source>
        <dbReference type="ARBA" id="ARBA00023136"/>
    </source>
</evidence>
<gene>
    <name evidence="9" type="ORF">SAMN04487951_10248</name>
</gene>
<comment type="similarity">
    <text evidence="2">Belongs to the CPA3 antiporters (TC 2.A.63) subunit B family.</text>
</comment>
<dbReference type="EMBL" id="FNII01000002">
    <property type="protein sequence ID" value="SDN05305.1"/>
    <property type="molecule type" value="Genomic_DNA"/>
</dbReference>
<dbReference type="InterPro" id="IPR007182">
    <property type="entry name" value="MnhB"/>
</dbReference>
<evidence type="ECO:0000259" key="8">
    <source>
        <dbReference type="Pfam" id="PF04039"/>
    </source>
</evidence>
<keyword evidence="10" id="KW-1185">Reference proteome</keyword>
<dbReference type="STRING" id="416873.SAMN04487951_10248"/>
<dbReference type="InterPro" id="IPR050622">
    <property type="entry name" value="CPA3_antiporter_subunitB"/>
</dbReference>
<protein>
    <submittedName>
        <fullName evidence="9">Multicomponent Na+:H+ antiporter subunit B</fullName>
    </submittedName>
</protein>
<dbReference type="NCBIfam" id="NF009163">
    <property type="entry name" value="PRK12509.1"/>
    <property type="match status" value="1"/>
</dbReference>
<keyword evidence="5 7" id="KW-1133">Transmembrane helix</keyword>
<name>A0A1G9Y9T4_9GAMM</name>
<evidence type="ECO:0000313" key="10">
    <source>
        <dbReference type="Proteomes" id="UP000199677"/>
    </source>
</evidence>
<evidence type="ECO:0000313" key="9">
    <source>
        <dbReference type="EMBL" id="SDN05305.1"/>
    </source>
</evidence>
<feature type="transmembrane region" description="Helical" evidence="7">
    <location>
        <begin position="7"/>
        <end position="27"/>
    </location>
</feature>
<proteinExistence type="inferred from homology"/>
<dbReference type="PANTHER" id="PTHR33932">
    <property type="entry name" value="NA(+)/H(+) ANTIPORTER SUBUNIT B"/>
    <property type="match status" value="1"/>
</dbReference>
<feature type="transmembrane region" description="Helical" evidence="7">
    <location>
        <begin position="39"/>
        <end position="60"/>
    </location>
</feature>
<evidence type="ECO:0000256" key="5">
    <source>
        <dbReference type="ARBA" id="ARBA00022989"/>
    </source>
</evidence>
<comment type="subcellular location">
    <subcellularLocation>
        <location evidence="1">Cell membrane</location>
        <topology evidence="1">Multi-pass membrane protein</topology>
    </subcellularLocation>
</comment>